<keyword evidence="4" id="KW-0808">Transferase</keyword>
<evidence type="ECO:0000256" key="12">
    <source>
        <dbReference type="SAM" id="Phobius"/>
    </source>
</evidence>
<dbReference type="PANTHER" id="PTHR12317">
    <property type="entry name" value="DIACYLGLYCEROL O-ACYLTRANSFERASE"/>
    <property type="match status" value="1"/>
</dbReference>
<reference evidence="14" key="1">
    <citation type="journal article" date="2016" name="Nat. Commun.">
        <title>The Gonium pectorale genome demonstrates co-option of cell cycle regulation during the evolution of multicellularity.</title>
        <authorList>
            <person name="Hanschen E.R."/>
            <person name="Marriage T.N."/>
            <person name="Ferris P.J."/>
            <person name="Hamaji T."/>
            <person name="Toyoda A."/>
            <person name="Fujiyama A."/>
            <person name="Neme R."/>
            <person name="Noguchi H."/>
            <person name="Minakuchi Y."/>
            <person name="Suzuki M."/>
            <person name="Kawai-Toyooka H."/>
            <person name="Smith D.R."/>
            <person name="Sparks H."/>
            <person name="Anderson J."/>
            <person name="Bakaric R."/>
            <person name="Luria V."/>
            <person name="Karger A."/>
            <person name="Kirschner M.W."/>
            <person name="Durand P.M."/>
            <person name="Michod R.E."/>
            <person name="Nozaki H."/>
            <person name="Olson B.J."/>
        </authorList>
    </citation>
    <scope>NUCLEOTIDE SEQUENCE [LARGE SCALE GENOMIC DNA]</scope>
    <source>
        <strain evidence="14">NIES-2863</strain>
    </source>
</reference>
<evidence type="ECO:0000256" key="11">
    <source>
        <dbReference type="SAM" id="MobiDB-lite"/>
    </source>
</evidence>
<keyword evidence="3" id="KW-0444">Lipid biosynthesis</keyword>
<keyword evidence="14" id="KW-1185">Reference proteome</keyword>
<feature type="transmembrane region" description="Helical" evidence="12">
    <location>
        <begin position="468"/>
        <end position="489"/>
    </location>
</feature>
<accession>A0A150G573</accession>
<evidence type="ECO:0000256" key="6">
    <source>
        <dbReference type="ARBA" id="ARBA00022824"/>
    </source>
</evidence>
<feature type="compositionally biased region" description="Basic residues" evidence="11">
    <location>
        <begin position="96"/>
        <end position="107"/>
    </location>
</feature>
<keyword evidence="10" id="KW-0012">Acyltransferase</keyword>
<evidence type="ECO:0000256" key="9">
    <source>
        <dbReference type="ARBA" id="ARBA00023136"/>
    </source>
</evidence>
<dbReference type="CDD" id="cd07987">
    <property type="entry name" value="LPLAT_MGAT-like"/>
    <property type="match status" value="1"/>
</dbReference>
<feature type="region of interest" description="Disordered" evidence="11">
    <location>
        <begin position="96"/>
        <end position="123"/>
    </location>
</feature>
<evidence type="ECO:0000256" key="1">
    <source>
        <dbReference type="ARBA" id="ARBA00004477"/>
    </source>
</evidence>
<feature type="compositionally biased region" description="Gly residues" evidence="11">
    <location>
        <begin position="407"/>
        <end position="419"/>
    </location>
</feature>
<evidence type="ECO:0000256" key="7">
    <source>
        <dbReference type="ARBA" id="ARBA00022989"/>
    </source>
</evidence>
<dbReference type="STRING" id="33097.A0A150G573"/>
<evidence type="ECO:0008006" key="15">
    <source>
        <dbReference type="Google" id="ProtNLM"/>
    </source>
</evidence>
<feature type="region of interest" description="Disordered" evidence="11">
    <location>
        <begin position="396"/>
        <end position="429"/>
    </location>
</feature>
<organism evidence="13 14">
    <name type="scientific">Gonium pectorale</name>
    <name type="common">Green alga</name>
    <dbReference type="NCBI Taxonomy" id="33097"/>
    <lineage>
        <taxon>Eukaryota</taxon>
        <taxon>Viridiplantae</taxon>
        <taxon>Chlorophyta</taxon>
        <taxon>core chlorophytes</taxon>
        <taxon>Chlorophyceae</taxon>
        <taxon>CS clade</taxon>
        <taxon>Chlamydomonadales</taxon>
        <taxon>Volvocaceae</taxon>
        <taxon>Gonium</taxon>
    </lineage>
</organism>
<name>A0A150G573_GONPE</name>
<keyword evidence="6" id="KW-0256">Endoplasmic reticulum</keyword>
<feature type="compositionally biased region" description="Low complexity" evidence="11">
    <location>
        <begin position="197"/>
        <end position="206"/>
    </location>
</feature>
<feature type="transmembrane region" description="Helical" evidence="12">
    <location>
        <begin position="496"/>
        <end position="513"/>
    </location>
</feature>
<evidence type="ECO:0000256" key="5">
    <source>
        <dbReference type="ARBA" id="ARBA00022692"/>
    </source>
</evidence>
<feature type="region of interest" description="Disordered" evidence="11">
    <location>
        <begin position="64"/>
        <end position="83"/>
    </location>
</feature>
<dbReference type="GO" id="GO:0004144">
    <property type="term" value="F:diacylglycerol O-acyltransferase activity"/>
    <property type="evidence" value="ECO:0007669"/>
    <property type="project" value="TreeGrafter"/>
</dbReference>
<dbReference type="GO" id="GO:0019432">
    <property type="term" value="P:triglyceride biosynthetic process"/>
    <property type="evidence" value="ECO:0007669"/>
    <property type="project" value="TreeGrafter"/>
</dbReference>
<keyword evidence="7 12" id="KW-1133">Transmembrane helix</keyword>
<keyword evidence="8" id="KW-0443">Lipid metabolism</keyword>
<dbReference type="PANTHER" id="PTHR12317:SF63">
    <property type="entry name" value="DIACYLGLYCEROL O-ACYLTRANSFERASE 2"/>
    <property type="match status" value="1"/>
</dbReference>
<dbReference type="Pfam" id="PF03982">
    <property type="entry name" value="DAGAT"/>
    <property type="match status" value="1"/>
</dbReference>
<evidence type="ECO:0000256" key="4">
    <source>
        <dbReference type="ARBA" id="ARBA00022679"/>
    </source>
</evidence>
<dbReference type="GO" id="GO:0005789">
    <property type="term" value="C:endoplasmic reticulum membrane"/>
    <property type="evidence" value="ECO:0007669"/>
    <property type="project" value="UniProtKB-SubCell"/>
</dbReference>
<comment type="similarity">
    <text evidence="2">Belongs to the diacylglycerol acyltransferase family.</text>
</comment>
<evidence type="ECO:0000313" key="13">
    <source>
        <dbReference type="EMBL" id="KXZ44997.1"/>
    </source>
</evidence>
<comment type="caution">
    <text evidence="13">The sequence shown here is derived from an EMBL/GenBank/DDBJ whole genome shotgun (WGS) entry which is preliminary data.</text>
</comment>
<comment type="subcellular location">
    <subcellularLocation>
        <location evidence="1">Endoplasmic reticulum membrane</location>
        <topology evidence="1">Multi-pass membrane protein</topology>
    </subcellularLocation>
</comment>
<evidence type="ECO:0000256" key="3">
    <source>
        <dbReference type="ARBA" id="ARBA00022516"/>
    </source>
</evidence>
<feature type="compositionally biased region" description="Pro residues" evidence="11">
    <location>
        <begin position="180"/>
        <end position="190"/>
    </location>
</feature>
<evidence type="ECO:0000256" key="10">
    <source>
        <dbReference type="ARBA" id="ARBA00023315"/>
    </source>
</evidence>
<gene>
    <name evidence="13" type="ORF">GPECTOR_60g776</name>
</gene>
<feature type="region of interest" description="Disordered" evidence="11">
    <location>
        <begin position="177"/>
        <end position="245"/>
    </location>
</feature>
<dbReference type="OrthoDB" id="549054at2759"/>
<evidence type="ECO:0000256" key="2">
    <source>
        <dbReference type="ARBA" id="ARBA00005420"/>
    </source>
</evidence>
<sequence>MAPKYPAAAAAATTAAAYQAAAGGGPSADHAMYGSTVWGGGADAAALGRGSWAAGAEEEGVVAERGGAIPGGGGAGREARRRTAGVPVGVTSLRPHQAHHHHGHHNSRGGDTAKPGSGGAGAVITASRASGRYGGGGGGGGGGSGSRTSWLQLYRNLPAAALAAAADAYLRALGGREASPPLPPPPPPLSLPVTNCTGTAAAASGSQSPDEGSPLQWPSTPTAASDLHGPASDGGDGGGAASADDDGADLAAVLCPGGKAPGKDSALAGRASPCFCPDGCEAGAGVTATAVGGAAGVAAPAGGGGVLLHALAVPPEPEGAALGYGGSLVTPHIALTSAPPAAAVAAAAATAVEACVTSSQPAGKSGPAAAAVGCRDTLTHRRTAAATAAAAAATTACSEHDPVAEGRTGGGGSDGGGGDAVSSPKLAAPPPLVTLRAKEPVVPRPPPGVRHYPDGRGPSYRMSLPYRLLAAVTLGVYVGWPYALLGLLVGVALGSVRALAALAALAATLLLPAPPRPWEALLSSRLFRLWRAYFNFSFAYDEMLDLTRPYLFVTSPHGAFPLSQVLGNSLGSQLWPGHPVHCLAASVLFYVPLWRHIKAWMGAAPADRRTARLLLATRGSVAVLAGGIAEMYEQELGRRGERERVKLVGRRGFVRVAVETGVPIVPVYHFGNSQVLSFGPVALQPLSRRLRVALGTVVGVCGLPVPRPQPLFMAVGRPIHVPYTDPRDPRYERLVDETLDRVIASYKELYDRYSKVYGWEHRPLEVC</sequence>
<protein>
    <recommendedName>
        <fullName evidence="15">Acyltransferase</fullName>
    </recommendedName>
</protein>
<dbReference type="Proteomes" id="UP000075714">
    <property type="component" value="Unassembled WGS sequence"/>
</dbReference>
<dbReference type="InterPro" id="IPR007130">
    <property type="entry name" value="DAGAT"/>
</dbReference>
<dbReference type="AlphaFoldDB" id="A0A150G573"/>
<dbReference type="SUPFAM" id="SSF69593">
    <property type="entry name" value="Glycerol-3-phosphate (1)-acyltransferase"/>
    <property type="match status" value="1"/>
</dbReference>
<keyword evidence="9 12" id="KW-0472">Membrane</keyword>
<proteinExistence type="inferred from homology"/>
<evidence type="ECO:0000256" key="8">
    <source>
        <dbReference type="ARBA" id="ARBA00023098"/>
    </source>
</evidence>
<dbReference type="EMBL" id="LSYV01000061">
    <property type="protein sequence ID" value="KXZ44997.1"/>
    <property type="molecule type" value="Genomic_DNA"/>
</dbReference>
<keyword evidence="5 12" id="KW-0812">Transmembrane</keyword>
<evidence type="ECO:0000313" key="14">
    <source>
        <dbReference type="Proteomes" id="UP000075714"/>
    </source>
</evidence>